<keyword evidence="2" id="KW-1185">Reference proteome</keyword>
<evidence type="ECO:0000313" key="1">
    <source>
        <dbReference type="EMBL" id="GFE16212.1"/>
    </source>
</evidence>
<proteinExistence type="predicted"/>
<gene>
    <name evidence="1" type="ORF">Sgleb_42590</name>
</gene>
<dbReference type="EMBL" id="BLIO01000001">
    <property type="protein sequence ID" value="GFE16212.1"/>
    <property type="molecule type" value="Genomic_DNA"/>
</dbReference>
<evidence type="ECO:0000313" key="2">
    <source>
        <dbReference type="Proteomes" id="UP000430079"/>
    </source>
</evidence>
<protein>
    <submittedName>
        <fullName evidence="1">Uncharacterized protein</fullName>
    </submittedName>
</protein>
<dbReference type="Proteomes" id="UP000430079">
    <property type="component" value="Unassembled WGS sequence"/>
</dbReference>
<sequence>MVPGGRSRVRGDRAAPLRTGPASVELTYRQDWVVAALCAMGGRAWSFDEVLGVFR</sequence>
<name>A0A640SZC7_9ACTN</name>
<organism evidence="1 2">
    <name type="scientific">Streptomyces glebosus</name>
    <dbReference type="NCBI Taxonomy" id="249580"/>
    <lineage>
        <taxon>Bacteria</taxon>
        <taxon>Bacillati</taxon>
        <taxon>Actinomycetota</taxon>
        <taxon>Actinomycetes</taxon>
        <taxon>Kitasatosporales</taxon>
        <taxon>Streptomycetaceae</taxon>
        <taxon>Streptomyces</taxon>
    </lineage>
</organism>
<reference evidence="1 2" key="1">
    <citation type="submission" date="2019-12" db="EMBL/GenBank/DDBJ databases">
        <title>Whole genome shotgun sequence of Streptomyces hygroscopicus subsp. glebosus NBRC 13786.</title>
        <authorList>
            <person name="Ichikawa N."/>
            <person name="Kimura A."/>
            <person name="Kitahashi Y."/>
            <person name="Komaki H."/>
            <person name="Tamura T."/>
        </authorList>
    </citation>
    <scope>NUCLEOTIDE SEQUENCE [LARGE SCALE GENOMIC DNA]</scope>
    <source>
        <strain evidence="1 2">NBRC 13786</strain>
    </source>
</reference>
<dbReference type="AlphaFoldDB" id="A0A640SZC7"/>
<comment type="caution">
    <text evidence="1">The sequence shown here is derived from an EMBL/GenBank/DDBJ whole genome shotgun (WGS) entry which is preliminary data.</text>
</comment>
<accession>A0A640SZC7</accession>